<reference evidence="1" key="1">
    <citation type="submission" date="2021-02" db="EMBL/GenBank/DDBJ databases">
        <authorList>
            <person name="Nowell W R."/>
        </authorList>
    </citation>
    <scope>NUCLEOTIDE SEQUENCE</scope>
</reference>
<comment type="caution">
    <text evidence="1">The sequence shown here is derived from an EMBL/GenBank/DDBJ whole genome shotgun (WGS) entry which is preliminary data.</text>
</comment>
<evidence type="ECO:0000313" key="2">
    <source>
        <dbReference type="Proteomes" id="UP000663868"/>
    </source>
</evidence>
<organism evidence="1 2">
    <name type="scientific">Adineta steineri</name>
    <dbReference type="NCBI Taxonomy" id="433720"/>
    <lineage>
        <taxon>Eukaryota</taxon>
        <taxon>Metazoa</taxon>
        <taxon>Spiralia</taxon>
        <taxon>Gnathifera</taxon>
        <taxon>Rotifera</taxon>
        <taxon>Eurotatoria</taxon>
        <taxon>Bdelloidea</taxon>
        <taxon>Adinetida</taxon>
        <taxon>Adinetidae</taxon>
        <taxon>Adineta</taxon>
    </lineage>
</organism>
<dbReference type="AlphaFoldDB" id="A0A819E1R2"/>
<gene>
    <name evidence="1" type="ORF">KXQ929_LOCUS19596</name>
</gene>
<feature type="non-terminal residue" evidence="1">
    <location>
        <position position="1"/>
    </location>
</feature>
<sequence length="142" mass="15695">VVAYTIYEDSKMSPRTTHVANACDCPVWAACIPDQTTSMKLIAKINENLKIEVNKSAGNAEKLSGLTKIRPGDSLAFVTDSSHFTGEMVYVVIFYEASNRLHPVTEGFQVEANQSVIVNPKYSLKLTEMGTIWTDTSGVRYK</sequence>
<protein>
    <submittedName>
        <fullName evidence="1">Uncharacterized protein</fullName>
    </submittedName>
</protein>
<dbReference type="Proteomes" id="UP000663868">
    <property type="component" value="Unassembled WGS sequence"/>
</dbReference>
<dbReference type="EMBL" id="CAJOBB010001336">
    <property type="protein sequence ID" value="CAF3842800.1"/>
    <property type="molecule type" value="Genomic_DNA"/>
</dbReference>
<evidence type="ECO:0000313" key="1">
    <source>
        <dbReference type="EMBL" id="CAF3842800.1"/>
    </source>
</evidence>
<accession>A0A819E1R2</accession>
<name>A0A819E1R2_9BILA</name>
<proteinExistence type="predicted"/>